<protein>
    <recommendedName>
        <fullName evidence="8">Glutamyl-tRNA(Gln) amidotransferase subunit A</fullName>
        <shortName evidence="8">Glu-ADT subunit A</shortName>
        <ecNumber evidence="8">6.3.5.7</ecNumber>
    </recommendedName>
</protein>
<gene>
    <name evidence="8 10" type="primary">gatA</name>
    <name evidence="10" type="ORF">FDF74_06310</name>
</gene>
<dbReference type="InterPro" id="IPR000120">
    <property type="entry name" value="Amidase"/>
</dbReference>
<evidence type="ECO:0000256" key="8">
    <source>
        <dbReference type="HAMAP-Rule" id="MF_00120"/>
    </source>
</evidence>
<evidence type="ECO:0000256" key="2">
    <source>
        <dbReference type="ARBA" id="ARBA00022598"/>
    </source>
</evidence>
<reference evidence="10 11" key="1">
    <citation type="submission" date="2019-04" db="EMBL/GenBank/DDBJ databases">
        <title>Genome sequencing of Clostridium botulinum Groups I-IV and Clostridium butyricum.</title>
        <authorList>
            <person name="Brunt J."/>
            <person name="Van Vliet A.H.M."/>
            <person name="Stringer S.C."/>
            <person name="Carter A.T."/>
            <person name="Peck M.W."/>
        </authorList>
    </citation>
    <scope>NUCLEOTIDE SEQUENCE [LARGE SCALE GENOMIC DNA]</scope>
    <source>
        <strain evidence="10 11">IFR 18/094</strain>
    </source>
</reference>
<feature type="active site" description="Acyl-ester intermediate" evidence="8">
    <location>
        <position position="178"/>
    </location>
</feature>
<dbReference type="GO" id="GO:0050567">
    <property type="term" value="F:glutaminyl-tRNA synthase (glutamine-hydrolyzing) activity"/>
    <property type="evidence" value="ECO:0007669"/>
    <property type="project" value="UniProtKB-UniRule"/>
</dbReference>
<name>A0A6M0RAY8_9CLOT</name>
<dbReference type="GO" id="GO:0006412">
    <property type="term" value="P:translation"/>
    <property type="evidence" value="ECO:0007669"/>
    <property type="project" value="UniProtKB-UniRule"/>
</dbReference>
<evidence type="ECO:0000256" key="1">
    <source>
        <dbReference type="ARBA" id="ARBA00008069"/>
    </source>
</evidence>
<evidence type="ECO:0000256" key="3">
    <source>
        <dbReference type="ARBA" id="ARBA00022741"/>
    </source>
</evidence>
<dbReference type="NCBIfam" id="TIGR00132">
    <property type="entry name" value="gatA"/>
    <property type="match status" value="1"/>
</dbReference>
<feature type="domain" description="Amidase" evidence="9">
    <location>
        <begin position="24"/>
        <end position="464"/>
    </location>
</feature>
<sequence length="485" mass="52976">MDVTKLTAHELKELLKNKEIKAEEITKAFLDRIKSVDDKLGAYLYVAEEEALNKAKEIDKNLEKGATLKGLTGIPVGVKDNINVKGMQNTCASKILQGYTSPYDAHVTQRIKEEEGIIIGKLNMDEFAMGSSTENSALKLSRNPWDINRVPGGSSGGSAVSVAGLESPLSIGTDTGGSVRQPASFCGVVGLKPTYGRISRSGVVAFGSTLDQVGPMGRDVEDCALLTNCLAGLDHKDFTTANIKVPDYSKSLTKDIKGKKIGIPTEFFKEGLDENVRSAVEEAIKVLEANGAEVKECSLPLADYALAAYYIISSAEASSNLARFDGIRYGYRAKEFADSNDIYLKSRSQGFGDEVKRRIMLGTYVLSAGYYDAYYKKALKVRNLIKNDFQRVFKEFDAMVCPTSPTTAFKINEKKDDVMAMYLSDIYTVPVSVAGVPAISLPCGMVDGLPVGLQIIGDYFKEDVLFNLAYSYEQSTDWHKMIAEI</sequence>
<dbReference type="Proteomes" id="UP000473885">
    <property type="component" value="Unassembled WGS sequence"/>
</dbReference>
<dbReference type="HAMAP" id="MF_00120">
    <property type="entry name" value="GatA"/>
    <property type="match status" value="1"/>
</dbReference>
<dbReference type="SUPFAM" id="SSF75304">
    <property type="entry name" value="Amidase signature (AS) enzymes"/>
    <property type="match status" value="1"/>
</dbReference>
<dbReference type="Gene3D" id="3.90.1300.10">
    <property type="entry name" value="Amidase signature (AS) domain"/>
    <property type="match status" value="1"/>
</dbReference>
<evidence type="ECO:0000256" key="5">
    <source>
        <dbReference type="ARBA" id="ARBA00022917"/>
    </source>
</evidence>
<organism evidence="10 11">
    <name type="scientific">Clostridium niameyense</name>
    <dbReference type="NCBI Taxonomy" id="1622073"/>
    <lineage>
        <taxon>Bacteria</taxon>
        <taxon>Bacillati</taxon>
        <taxon>Bacillota</taxon>
        <taxon>Clostridia</taxon>
        <taxon>Eubacteriales</taxon>
        <taxon>Clostridiaceae</taxon>
        <taxon>Clostridium</taxon>
    </lineage>
</organism>
<dbReference type="GO" id="GO:0005524">
    <property type="term" value="F:ATP binding"/>
    <property type="evidence" value="ECO:0007669"/>
    <property type="project" value="UniProtKB-KW"/>
</dbReference>
<evidence type="ECO:0000256" key="4">
    <source>
        <dbReference type="ARBA" id="ARBA00022840"/>
    </source>
</evidence>
<keyword evidence="5 8" id="KW-0648">Protein biosynthesis</keyword>
<dbReference type="InterPro" id="IPR020556">
    <property type="entry name" value="Amidase_CS"/>
</dbReference>
<dbReference type="EC" id="6.3.5.7" evidence="8"/>
<feature type="active site" description="Charge relay system" evidence="8">
    <location>
        <position position="79"/>
    </location>
</feature>
<dbReference type="InterPro" id="IPR004412">
    <property type="entry name" value="GatA"/>
</dbReference>
<evidence type="ECO:0000256" key="6">
    <source>
        <dbReference type="ARBA" id="ARBA00025295"/>
    </source>
</evidence>
<comment type="catalytic activity">
    <reaction evidence="7 8">
        <text>L-glutamyl-tRNA(Gln) + L-glutamine + ATP + H2O = L-glutaminyl-tRNA(Gln) + L-glutamate + ADP + phosphate + H(+)</text>
        <dbReference type="Rhea" id="RHEA:17521"/>
        <dbReference type="Rhea" id="RHEA-COMP:9681"/>
        <dbReference type="Rhea" id="RHEA-COMP:9684"/>
        <dbReference type="ChEBI" id="CHEBI:15377"/>
        <dbReference type="ChEBI" id="CHEBI:15378"/>
        <dbReference type="ChEBI" id="CHEBI:29985"/>
        <dbReference type="ChEBI" id="CHEBI:30616"/>
        <dbReference type="ChEBI" id="CHEBI:43474"/>
        <dbReference type="ChEBI" id="CHEBI:58359"/>
        <dbReference type="ChEBI" id="CHEBI:78520"/>
        <dbReference type="ChEBI" id="CHEBI:78521"/>
        <dbReference type="ChEBI" id="CHEBI:456216"/>
        <dbReference type="EC" id="6.3.5.7"/>
    </reaction>
</comment>
<dbReference type="PANTHER" id="PTHR11895">
    <property type="entry name" value="TRANSAMIDASE"/>
    <property type="match status" value="1"/>
</dbReference>
<feature type="active site" description="Charge relay system" evidence="8">
    <location>
        <position position="154"/>
    </location>
</feature>
<comment type="caution">
    <text evidence="10">The sequence shown here is derived from an EMBL/GenBank/DDBJ whole genome shotgun (WGS) entry which is preliminary data.</text>
</comment>
<comment type="similarity">
    <text evidence="1 8">Belongs to the amidase family. GatA subfamily.</text>
</comment>
<dbReference type="InterPro" id="IPR036928">
    <property type="entry name" value="AS_sf"/>
</dbReference>
<evidence type="ECO:0000313" key="10">
    <source>
        <dbReference type="EMBL" id="NEZ46830.1"/>
    </source>
</evidence>
<proteinExistence type="inferred from homology"/>
<dbReference type="RefSeq" id="WP_163249021.1">
    <property type="nucleotide sequence ID" value="NZ_SXDP01000003.1"/>
</dbReference>
<evidence type="ECO:0000313" key="11">
    <source>
        <dbReference type="Proteomes" id="UP000473885"/>
    </source>
</evidence>
<dbReference type="Pfam" id="PF01425">
    <property type="entry name" value="Amidase"/>
    <property type="match status" value="1"/>
</dbReference>
<keyword evidence="4 8" id="KW-0067">ATP-binding</keyword>
<keyword evidence="11" id="KW-1185">Reference proteome</keyword>
<comment type="subunit">
    <text evidence="8">Heterotrimer of A, B and C subunits.</text>
</comment>
<comment type="function">
    <text evidence="6 8">Allows the formation of correctly charged Gln-tRNA(Gln) through the transamidation of misacylated Glu-tRNA(Gln) in organisms which lack glutaminyl-tRNA synthetase. The reaction takes place in the presence of glutamine and ATP through an activated gamma-phospho-Glu-tRNA(Gln).</text>
</comment>
<keyword evidence="2 8" id="KW-0436">Ligase</keyword>
<dbReference type="EMBL" id="SXDP01000003">
    <property type="protein sequence ID" value="NEZ46830.1"/>
    <property type="molecule type" value="Genomic_DNA"/>
</dbReference>
<dbReference type="PANTHER" id="PTHR11895:SF151">
    <property type="entry name" value="GLUTAMYL-TRNA(GLN) AMIDOTRANSFERASE SUBUNIT A"/>
    <property type="match status" value="1"/>
</dbReference>
<dbReference type="GO" id="GO:0030956">
    <property type="term" value="C:glutamyl-tRNA(Gln) amidotransferase complex"/>
    <property type="evidence" value="ECO:0007669"/>
    <property type="project" value="InterPro"/>
</dbReference>
<dbReference type="AlphaFoldDB" id="A0A6M0RAY8"/>
<accession>A0A6M0RAY8</accession>
<evidence type="ECO:0000256" key="7">
    <source>
        <dbReference type="ARBA" id="ARBA00047407"/>
    </source>
</evidence>
<keyword evidence="3 8" id="KW-0547">Nucleotide-binding</keyword>
<dbReference type="PROSITE" id="PS00571">
    <property type="entry name" value="AMIDASES"/>
    <property type="match status" value="1"/>
</dbReference>
<dbReference type="GO" id="GO:0016740">
    <property type="term" value="F:transferase activity"/>
    <property type="evidence" value="ECO:0007669"/>
    <property type="project" value="UniProtKB-KW"/>
</dbReference>
<evidence type="ECO:0000259" key="9">
    <source>
        <dbReference type="Pfam" id="PF01425"/>
    </source>
</evidence>
<keyword evidence="10" id="KW-0808">Transferase</keyword>
<dbReference type="InterPro" id="IPR023631">
    <property type="entry name" value="Amidase_dom"/>
</dbReference>